<dbReference type="AlphaFoldDB" id="A0AAE0NJN9"/>
<dbReference type="InterPro" id="IPR036770">
    <property type="entry name" value="Ankyrin_rpt-contain_sf"/>
</dbReference>
<protein>
    <recommendedName>
        <fullName evidence="6">Ankyrin repeat protein</fullName>
    </recommendedName>
</protein>
<dbReference type="InterPro" id="IPR002110">
    <property type="entry name" value="Ankyrin_rpt"/>
</dbReference>
<reference evidence="4" key="1">
    <citation type="journal article" date="2023" name="Mol. Phylogenet. Evol.">
        <title>Genome-scale phylogeny and comparative genomics of the fungal order Sordariales.</title>
        <authorList>
            <person name="Hensen N."/>
            <person name="Bonometti L."/>
            <person name="Westerberg I."/>
            <person name="Brannstrom I.O."/>
            <person name="Guillou S."/>
            <person name="Cros-Aarteil S."/>
            <person name="Calhoun S."/>
            <person name="Haridas S."/>
            <person name="Kuo A."/>
            <person name="Mondo S."/>
            <person name="Pangilinan J."/>
            <person name="Riley R."/>
            <person name="LaButti K."/>
            <person name="Andreopoulos B."/>
            <person name="Lipzen A."/>
            <person name="Chen C."/>
            <person name="Yan M."/>
            <person name="Daum C."/>
            <person name="Ng V."/>
            <person name="Clum A."/>
            <person name="Steindorff A."/>
            <person name="Ohm R.A."/>
            <person name="Martin F."/>
            <person name="Silar P."/>
            <person name="Natvig D.O."/>
            <person name="Lalanne C."/>
            <person name="Gautier V."/>
            <person name="Ament-Velasquez S.L."/>
            <person name="Kruys A."/>
            <person name="Hutchinson M.I."/>
            <person name="Powell A.J."/>
            <person name="Barry K."/>
            <person name="Miller A.N."/>
            <person name="Grigoriev I.V."/>
            <person name="Debuchy R."/>
            <person name="Gladieux P."/>
            <person name="Hiltunen Thoren M."/>
            <person name="Johannesson H."/>
        </authorList>
    </citation>
    <scope>NUCLEOTIDE SEQUENCE</scope>
    <source>
        <strain evidence="4">CBS 958.72</strain>
    </source>
</reference>
<dbReference type="PROSITE" id="PS50088">
    <property type="entry name" value="ANK_REPEAT"/>
    <property type="match status" value="2"/>
</dbReference>
<comment type="caution">
    <text evidence="4">The sequence shown here is derived from an EMBL/GenBank/DDBJ whole genome shotgun (WGS) entry which is preliminary data.</text>
</comment>
<dbReference type="Pfam" id="PF12796">
    <property type="entry name" value="Ank_2"/>
    <property type="match status" value="1"/>
</dbReference>
<keyword evidence="5" id="KW-1185">Reference proteome</keyword>
<proteinExistence type="predicted"/>
<sequence>MYGRTPLHIVVCEGHEDVVTWLLLEYKANSWRATKQVSLTPVHFATMLGRTRCLQLLLSCGARVNDPLPELKDLLPVNLVAMHGHDQGVAVIVEQDESMGLARGFFTFNIHTVRQPPRVLVLQFNQWIDGLDVRDAGGCRIRHHMLEAVISCAD</sequence>
<dbReference type="SUPFAM" id="SSF48403">
    <property type="entry name" value="Ankyrin repeat"/>
    <property type="match status" value="1"/>
</dbReference>
<dbReference type="SMART" id="SM00248">
    <property type="entry name" value="ANK"/>
    <property type="match status" value="2"/>
</dbReference>
<dbReference type="Proteomes" id="UP001287356">
    <property type="component" value="Unassembled WGS sequence"/>
</dbReference>
<evidence type="ECO:0000256" key="1">
    <source>
        <dbReference type="ARBA" id="ARBA00022737"/>
    </source>
</evidence>
<evidence type="ECO:0000256" key="2">
    <source>
        <dbReference type="ARBA" id="ARBA00023043"/>
    </source>
</evidence>
<feature type="repeat" description="ANK" evidence="3">
    <location>
        <begin position="37"/>
        <end position="65"/>
    </location>
</feature>
<dbReference type="Gene3D" id="1.25.40.20">
    <property type="entry name" value="Ankyrin repeat-containing domain"/>
    <property type="match status" value="1"/>
</dbReference>
<dbReference type="PROSITE" id="PS50297">
    <property type="entry name" value="ANK_REP_REGION"/>
    <property type="match status" value="2"/>
</dbReference>
<organism evidence="4 5">
    <name type="scientific">Lasiosphaeria ovina</name>
    <dbReference type="NCBI Taxonomy" id="92902"/>
    <lineage>
        <taxon>Eukaryota</taxon>
        <taxon>Fungi</taxon>
        <taxon>Dikarya</taxon>
        <taxon>Ascomycota</taxon>
        <taxon>Pezizomycotina</taxon>
        <taxon>Sordariomycetes</taxon>
        <taxon>Sordariomycetidae</taxon>
        <taxon>Sordariales</taxon>
        <taxon>Lasiosphaeriaceae</taxon>
        <taxon>Lasiosphaeria</taxon>
    </lineage>
</organism>
<reference evidence="4" key="2">
    <citation type="submission" date="2023-06" db="EMBL/GenBank/DDBJ databases">
        <authorList>
            <consortium name="Lawrence Berkeley National Laboratory"/>
            <person name="Haridas S."/>
            <person name="Hensen N."/>
            <person name="Bonometti L."/>
            <person name="Westerberg I."/>
            <person name="Brannstrom I.O."/>
            <person name="Guillou S."/>
            <person name="Cros-Aarteil S."/>
            <person name="Calhoun S."/>
            <person name="Kuo A."/>
            <person name="Mondo S."/>
            <person name="Pangilinan J."/>
            <person name="Riley R."/>
            <person name="Labutti K."/>
            <person name="Andreopoulos B."/>
            <person name="Lipzen A."/>
            <person name="Chen C."/>
            <person name="Yanf M."/>
            <person name="Daum C."/>
            <person name="Ng V."/>
            <person name="Clum A."/>
            <person name="Steindorff A."/>
            <person name="Ohm R."/>
            <person name="Martin F."/>
            <person name="Silar P."/>
            <person name="Natvig D."/>
            <person name="Lalanne C."/>
            <person name="Gautier V."/>
            <person name="Ament-Velasquez S.L."/>
            <person name="Kruys A."/>
            <person name="Hutchinson M.I."/>
            <person name="Powell A.J."/>
            <person name="Barry K."/>
            <person name="Miller A.N."/>
            <person name="Grigoriev I.V."/>
            <person name="Debuchy R."/>
            <person name="Gladieux P."/>
            <person name="Thoren M.H."/>
            <person name="Johannesson H."/>
        </authorList>
    </citation>
    <scope>NUCLEOTIDE SEQUENCE</scope>
    <source>
        <strain evidence="4">CBS 958.72</strain>
    </source>
</reference>
<evidence type="ECO:0000313" key="5">
    <source>
        <dbReference type="Proteomes" id="UP001287356"/>
    </source>
</evidence>
<evidence type="ECO:0000256" key="3">
    <source>
        <dbReference type="PROSITE-ProRule" id="PRU00023"/>
    </source>
</evidence>
<gene>
    <name evidence="4" type="ORF">B0T24DRAFT_602208</name>
</gene>
<evidence type="ECO:0008006" key="6">
    <source>
        <dbReference type="Google" id="ProtNLM"/>
    </source>
</evidence>
<dbReference type="InterPro" id="IPR050776">
    <property type="entry name" value="Ank_Repeat/CDKN_Inhibitor"/>
</dbReference>
<keyword evidence="2 3" id="KW-0040">ANK repeat</keyword>
<keyword evidence="1" id="KW-0677">Repeat</keyword>
<dbReference type="EMBL" id="JAULSN010000001">
    <property type="protein sequence ID" value="KAK3382664.1"/>
    <property type="molecule type" value="Genomic_DNA"/>
</dbReference>
<feature type="repeat" description="ANK" evidence="3">
    <location>
        <begin position="2"/>
        <end position="29"/>
    </location>
</feature>
<name>A0AAE0NJN9_9PEZI</name>
<dbReference type="PRINTS" id="PR01415">
    <property type="entry name" value="ANKYRIN"/>
</dbReference>
<dbReference type="PANTHER" id="PTHR24201">
    <property type="entry name" value="ANK_REP_REGION DOMAIN-CONTAINING PROTEIN"/>
    <property type="match status" value="1"/>
</dbReference>
<evidence type="ECO:0000313" key="4">
    <source>
        <dbReference type="EMBL" id="KAK3382664.1"/>
    </source>
</evidence>
<accession>A0AAE0NJN9</accession>